<proteinExistence type="predicted"/>
<organism evidence="1">
    <name type="scientific">marine sediment metagenome</name>
    <dbReference type="NCBI Taxonomy" id="412755"/>
    <lineage>
        <taxon>unclassified sequences</taxon>
        <taxon>metagenomes</taxon>
        <taxon>ecological metagenomes</taxon>
    </lineage>
</organism>
<comment type="caution">
    <text evidence="1">The sequence shown here is derived from an EMBL/GenBank/DDBJ whole genome shotgun (WGS) entry which is preliminary data.</text>
</comment>
<evidence type="ECO:0000313" key="1">
    <source>
        <dbReference type="EMBL" id="GAH35420.1"/>
    </source>
</evidence>
<accession>X1FSA8</accession>
<name>X1FSA8_9ZZZZ</name>
<protein>
    <submittedName>
        <fullName evidence="1">Uncharacterized protein</fullName>
    </submittedName>
</protein>
<dbReference type="AlphaFoldDB" id="X1FSA8"/>
<reference evidence="1" key="1">
    <citation type="journal article" date="2014" name="Front. Microbiol.">
        <title>High frequency of phylogenetically diverse reductive dehalogenase-homologous genes in deep subseafloor sedimentary metagenomes.</title>
        <authorList>
            <person name="Kawai M."/>
            <person name="Futagami T."/>
            <person name="Toyoda A."/>
            <person name="Takaki Y."/>
            <person name="Nishi S."/>
            <person name="Hori S."/>
            <person name="Arai W."/>
            <person name="Tsubouchi T."/>
            <person name="Morono Y."/>
            <person name="Uchiyama I."/>
            <person name="Ito T."/>
            <person name="Fujiyama A."/>
            <person name="Inagaki F."/>
            <person name="Takami H."/>
        </authorList>
    </citation>
    <scope>NUCLEOTIDE SEQUENCE</scope>
    <source>
        <strain evidence="1">Expedition CK06-06</strain>
    </source>
</reference>
<gene>
    <name evidence="1" type="ORF">S03H2_15723</name>
</gene>
<sequence>MALLPPFFLDAVVALGVGDDPAKRQWIGTGFLYGLFEKRIDEKSKSYLVFLVTNKHVLAGQAKIWIKFNSLSSSSSEDFAVPLRAKNGRNLWIGHPDGNVDLGSIFINAKFLQSKNV</sequence>
<dbReference type="EMBL" id="BARU01008001">
    <property type="protein sequence ID" value="GAH35420.1"/>
    <property type="molecule type" value="Genomic_DNA"/>
</dbReference>
<feature type="non-terminal residue" evidence="1">
    <location>
        <position position="117"/>
    </location>
</feature>